<dbReference type="KEGG" id="psac:PSM36_2747"/>
<dbReference type="Pfam" id="PF00892">
    <property type="entry name" value="EamA"/>
    <property type="match status" value="2"/>
</dbReference>
<feature type="transmembrane region" description="Helical" evidence="6">
    <location>
        <begin position="257"/>
        <end position="276"/>
    </location>
</feature>
<dbReference type="GO" id="GO:0005886">
    <property type="term" value="C:plasma membrane"/>
    <property type="evidence" value="ECO:0007669"/>
    <property type="project" value="UniProtKB-SubCell"/>
</dbReference>
<evidence type="ECO:0000313" key="8">
    <source>
        <dbReference type="EMBL" id="SCD21543.1"/>
    </source>
</evidence>
<evidence type="ECO:0000256" key="3">
    <source>
        <dbReference type="ARBA" id="ARBA00022692"/>
    </source>
</evidence>
<feature type="domain" description="EamA" evidence="7">
    <location>
        <begin position="157"/>
        <end position="299"/>
    </location>
</feature>
<feature type="transmembrane region" description="Helical" evidence="6">
    <location>
        <begin position="9"/>
        <end position="28"/>
    </location>
</feature>
<dbReference type="Gene3D" id="1.10.3730.20">
    <property type="match status" value="1"/>
</dbReference>
<dbReference type="InterPro" id="IPR037185">
    <property type="entry name" value="EmrE-like"/>
</dbReference>
<dbReference type="Proteomes" id="UP000187464">
    <property type="component" value="Chromosome I"/>
</dbReference>
<protein>
    <submittedName>
        <fullName evidence="8">Carboxylate/Amino Acid/Amine Transporter</fullName>
    </submittedName>
</protein>
<evidence type="ECO:0000256" key="2">
    <source>
        <dbReference type="ARBA" id="ARBA00022475"/>
    </source>
</evidence>
<feature type="transmembrane region" description="Helical" evidence="6">
    <location>
        <begin position="71"/>
        <end position="95"/>
    </location>
</feature>
<evidence type="ECO:0000256" key="1">
    <source>
        <dbReference type="ARBA" id="ARBA00004651"/>
    </source>
</evidence>
<dbReference type="STRING" id="1642647.PSM36_2747"/>
<keyword evidence="3 6" id="KW-0812">Transmembrane</keyword>
<feature type="transmembrane region" description="Helical" evidence="6">
    <location>
        <begin position="126"/>
        <end position="144"/>
    </location>
</feature>
<accession>A0A1R3SZE2</accession>
<evidence type="ECO:0000256" key="6">
    <source>
        <dbReference type="SAM" id="Phobius"/>
    </source>
</evidence>
<feature type="transmembrane region" description="Helical" evidence="6">
    <location>
        <begin position="40"/>
        <end position="59"/>
    </location>
</feature>
<evidence type="ECO:0000259" key="7">
    <source>
        <dbReference type="Pfam" id="PF00892"/>
    </source>
</evidence>
<comment type="subcellular location">
    <subcellularLocation>
        <location evidence="1">Cell membrane</location>
        <topology evidence="1">Multi-pass membrane protein</topology>
    </subcellularLocation>
</comment>
<dbReference type="InterPro" id="IPR000620">
    <property type="entry name" value="EamA_dom"/>
</dbReference>
<evidence type="ECO:0000313" key="9">
    <source>
        <dbReference type="Proteomes" id="UP000187464"/>
    </source>
</evidence>
<proteinExistence type="predicted"/>
<keyword evidence="5 6" id="KW-0472">Membrane</keyword>
<dbReference type="RefSeq" id="WP_076931369.1">
    <property type="nucleotide sequence ID" value="NZ_LT605205.1"/>
</dbReference>
<feature type="transmembrane region" description="Helical" evidence="6">
    <location>
        <begin position="282"/>
        <end position="301"/>
    </location>
</feature>
<dbReference type="PANTHER" id="PTHR32322:SF18">
    <property type="entry name" value="S-ADENOSYLMETHIONINE_S-ADENOSYLHOMOCYSTEINE TRANSPORTER"/>
    <property type="match status" value="1"/>
</dbReference>
<dbReference type="InterPro" id="IPR050638">
    <property type="entry name" value="AA-Vitamin_Transporters"/>
</dbReference>
<feature type="transmembrane region" description="Helical" evidence="6">
    <location>
        <begin position="101"/>
        <end position="119"/>
    </location>
</feature>
<dbReference type="EMBL" id="LT605205">
    <property type="protein sequence ID" value="SCD21543.1"/>
    <property type="molecule type" value="Genomic_DNA"/>
</dbReference>
<feature type="transmembrane region" description="Helical" evidence="6">
    <location>
        <begin position="156"/>
        <end position="176"/>
    </location>
</feature>
<dbReference type="PANTHER" id="PTHR32322">
    <property type="entry name" value="INNER MEMBRANE TRANSPORTER"/>
    <property type="match status" value="1"/>
</dbReference>
<gene>
    <name evidence="8" type="ORF">PSM36_2747</name>
</gene>
<sequence length="303" mass="33658">MRQVNREITAYAGLTLMTIIIGFSFIFVKMALRHASSIDLLAHRFTAATAGLFFFYLLRRKGWPVIDRKRIFPLLVLSLFYPLLLFSMQTIGLQFTTASEAGILSAIAPIFTVILAAVFLKEKNSFWQIIFVLLSVGGVVYIMYKNGLGEISNETLKGDFFILLSVVSMAIYFVLGKKVTQQFNAMDITFFMTVTACVVFNLIAVTVHLNSGTLSLYFAPFNNSEFLWTILYLGILSSFLTSFLTNSALTAIPASQVSIFNNFSPVIAVFSGILFLNETLHAYHIIGGIMVLTGIVGVNVLKR</sequence>
<name>A0A1R3SZE2_9BACT</name>
<reference evidence="8 9" key="1">
    <citation type="submission" date="2016-08" db="EMBL/GenBank/DDBJ databases">
        <authorList>
            <person name="Seilhamer J.J."/>
        </authorList>
    </citation>
    <scope>NUCLEOTIDE SEQUENCE [LARGE SCALE GENOMIC DNA]</scope>
    <source>
        <strain evidence="8">M3/6</strain>
    </source>
</reference>
<evidence type="ECO:0000256" key="5">
    <source>
        <dbReference type="ARBA" id="ARBA00023136"/>
    </source>
</evidence>
<dbReference type="AlphaFoldDB" id="A0A1R3SZE2"/>
<organism evidence="8 9">
    <name type="scientific">Proteiniphilum saccharofermentans</name>
    <dbReference type="NCBI Taxonomy" id="1642647"/>
    <lineage>
        <taxon>Bacteria</taxon>
        <taxon>Pseudomonadati</taxon>
        <taxon>Bacteroidota</taxon>
        <taxon>Bacteroidia</taxon>
        <taxon>Bacteroidales</taxon>
        <taxon>Dysgonomonadaceae</taxon>
        <taxon>Proteiniphilum</taxon>
    </lineage>
</organism>
<feature type="transmembrane region" description="Helical" evidence="6">
    <location>
        <begin position="188"/>
        <end position="206"/>
    </location>
</feature>
<feature type="transmembrane region" description="Helical" evidence="6">
    <location>
        <begin position="226"/>
        <end position="245"/>
    </location>
</feature>
<keyword evidence="9" id="KW-1185">Reference proteome</keyword>
<evidence type="ECO:0000256" key="4">
    <source>
        <dbReference type="ARBA" id="ARBA00022989"/>
    </source>
</evidence>
<feature type="domain" description="EamA" evidence="7">
    <location>
        <begin position="14"/>
        <end position="143"/>
    </location>
</feature>
<keyword evidence="2" id="KW-1003">Cell membrane</keyword>
<dbReference type="SUPFAM" id="SSF103481">
    <property type="entry name" value="Multidrug resistance efflux transporter EmrE"/>
    <property type="match status" value="2"/>
</dbReference>
<keyword evidence="4 6" id="KW-1133">Transmembrane helix</keyword>